<feature type="non-terminal residue" evidence="1">
    <location>
        <position position="45"/>
    </location>
</feature>
<comment type="caution">
    <text evidence="1">The sequence shown here is derived from an EMBL/GenBank/DDBJ whole genome shotgun (WGS) entry which is preliminary data.</text>
</comment>
<evidence type="ECO:0000313" key="2">
    <source>
        <dbReference type="Proteomes" id="UP000485058"/>
    </source>
</evidence>
<feature type="non-terminal residue" evidence="1">
    <location>
        <position position="1"/>
    </location>
</feature>
<gene>
    <name evidence="1" type="ORF">HaLaN_24994</name>
</gene>
<proteinExistence type="predicted"/>
<evidence type="ECO:0000313" key="1">
    <source>
        <dbReference type="EMBL" id="GFH26785.1"/>
    </source>
</evidence>
<protein>
    <submittedName>
        <fullName evidence="1">Uncharacterized protein</fullName>
    </submittedName>
</protein>
<dbReference type="EMBL" id="BLLF01003240">
    <property type="protein sequence ID" value="GFH26785.1"/>
    <property type="molecule type" value="Genomic_DNA"/>
</dbReference>
<organism evidence="1 2">
    <name type="scientific">Haematococcus lacustris</name>
    <name type="common">Green alga</name>
    <name type="synonym">Haematococcus pluvialis</name>
    <dbReference type="NCBI Taxonomy" id="44745"/>
    <lineage>
        <taxon>Eukaryota</taxon>
        <taxon>Viridiplantae</taxon>
        <taxon>Chlorophyta</taxon>
        <taxon>core chlorophytes</taxon>
        <taxon>Chlorophyceae</taxon>
        <taxon>CS clade</taxon>
        <taxon>Chlamydomonadales</taxon>
        <taxon>Haematococcaceae</taxon>
        <taxon>Haematococcus</taxon>
    </lineage>
</organism>
<sequence length="45" mass="5167">MFMSTAGLWAQEEGEPWNRLLVPGVFGSAHRLDAFLLKWDFEVLT</sequence>
<dbReference type="AlphaFoldDB" id="A0A699ZXM6"/>
<accession>A0A699ZXM6</accession>
<keyword evidence="2" id="KW-1185">Reference proteome</keyword>
<name>A0A699ZXM6_HAELA</name>
<reference evidence="1 2" key="1">
    <citation type="submission" date="2020-02" db="EMBL/GenBank/DDBJ databases">
        <title>Draft genome sequence of Haematococcus lacustris strain NIES-144.</title>
        <authorList>
            <person name="Morimoto D."/>
            <person name="Nakagawa S."/>
            <person name="Yoshida T."/>
            <person name="Sawayama S."/>
        </authorList>
    </citation>
    <scope>NUCLEOTIDE SEQUENCE [LARGE SCALE GENOMIC DNA]</scope>
    <source>
        <strain evidence="1 2">NIES-144</strain>
    </source>
</reference>
<dbReference type="Proteomes" id="UP000485058">
    <property type="component" value="Unassembled WGS sequence"/>
</dbReference>